<dbReference type="CDD" id="cd00082">
    <property type="entry name" value="HisKA"/>
    <property type="match status" value="1"/>
</dbReference>
<keyword evidence="12" id="KW-1185">Reference proteome</keyword>
<dbReference type="GO" id="GO:0005524">
    <property type="term" value="F:ATP binding"/>
    <property type="evidence" value="ECO:0007669"/>
    <property type="project" value="UniProtKB-KW"/>
</dbReference>
<dbReference type="InterPro" id="IPR036097">
    <property type="entry name" value="HisK_dim/P_sf"/>
</dbReference>
<dbReference type="InterPro" id="IPR004358">
    <property type="entry name" value="Sig_transdc_His_kin-like_C"/>
</dbReference>
<keyword evidence="4" id="KW-0808">Transferase</keyword>
<proteinExistence type="predicted"/>
<dbReference type="SUPFAM" id="SSF55874">
    <property type="entry name" value="ATPase domain of HSP90 chaperone/DNA topoisomerase II/histidine kinase"/>
    <property type="match status" value="1"/>
</dbReference>
<evidence type="ECO:0000256" key="2">
    <source>
        <dbReference type="ARBA" id="ARBA00012438"/>
    </source>
</evidence>
<dbReference type="InterPro" id="IPR003661">
    <property type="entry name" value="HisK_dim/P_dom"/>
</dbReference>
<dbReference type="SUPFAM" id="SSF55785">
    <property type="entry name" value="PYP-like sensor domain (PAS domain)"/>
    <property type="match status" value="1"/>
</dbReference>
<dbReference type="PROSITE" id="PS50113">
    <property type="entry name" value="PAC"/>
    <property type="match status" value="1"/>
</dbReference>
<dbReference type="Proteomes" id="UP000309676">
    <property type="component" value="Unassembled WGS sequence"/>
</dbReference>
<gene>
    <name evidence="11" type="ORF">FE782_26805</name>
</gene>
<evidence type="ECO:0000259" key="10">
    <source>
        <dbReference type="PROSITE" id="PS50113"/>
    </source>
</evidence>
<protein>
    <recommendedName>
        <fullName evidence="2">histidine kinase</fullName>
        <ecNumber evidence="2">2.7.13.3</ecNumber>
    </recommendedName>
</protein>
<reference evidence="11 12" key="1">
    <citation type="submission" date="2019-05" db="EMBL/GenBank/DDBJ databases">
        <authorList>
            <person name="Narsing Rao M.P."/>
            <person name="Li W.J."/>
        </authorList>
    </citation>
    <scope>NUCLEOTIDE SEQUENCE [LARGE SCALE GENOMIC DNA]</scope>
    <source>
        <strain evidence="11 12">SYSU_K30003</strain>
    </source>
</reference>
<feature type="domain" description="PAC" evidence="10">
    <location>
        <begin position="261"/>
        <end position="321"/>
    </location>
</feature>
<dbReference type="CDD" id="cd00075">
    <property type="entry name" value="HATPase"/>
    <property type="match status" value="1"/>
</dbReference>
<dbReference type="PROSITE" id="PS50109">
    <property type="entry name" value="HIS_KIN"/>
    <property type="match status" value="1"/>
</dbReference>
<comment type="catalytic activity">
    <reaction evidence="1">
        <text>ATP + protein L-histidine = ADP + protein N-phospho-L-histidine.</text>
        <dbReference type="EC" id="2.7.13.3"/>
    </reaction>
</comment>
<keyword evidence="5" id="KW-0547">Nucleotide-binding</keyword>
<organism evidence="11 12">
    <name type="scientific">Paenibacillus antri</name>
    <dbReference type="NCBI Taxonomy" id="2582848"/>
    <lineage>
        <taxon>Bacteria</taxon>
        <taxon>Bacillati</taxon>
        <taxon>Bacillota</taxon>
        <taxon>Bacilli</taxon>
        <taxon>Bacillales</taxon>
        <taxon>Paenibacillaceae</taxon>
        <taxon>Paenibacillus</taxon>
    </lineage>
</organism>
<evidence type="ECO:0000256" key="5">
    <source>
        <dbReference type="ARBA" id="ARBA00022741"/>
    </source>
</evidence>
<dbReference type="Gene3D" id="3.30.565.10">
    <property type="entry name" value="Histidine kinase-like ATPase, C-terminal domain"/>
    <property type="match status" value="1"/>
</dbReference>
<dbReference type="Pfam" id="PF00512">
    <property type="entry name" value="HisKA"/>
    <property type="match status" value="1"/>
</dbReference>
<dbReference type="Pfam" id="PF02518">
    <property type="entry name" value="HATPase_c"/>
    <property type="match status" value="1"/>
</dbReference>
<keyword evidence="6 11" id="KW-0418">Kinase</keyword>
<dbReference type="InterPro" id="IPR029016">
    <property type="entry name" value="GAF-like_dom_sf"/>
</dbReference>
<keyword evidence="3" id="KW-0597">Phosphoprotein</keyword>
<name>A0A5R9G526_9BACL</name>
<dbReference type="PANTHER" id="PTHR43065">
    <property type="entry name" value="SENSOR HISTIDINE KINASE"/>
    <property type="match status" value="1"/>
</dbReference>
<dbReference type="Gene3D" id="3.30.450.20">
    <property type="entry name" value="PAS domain"/>
    <property type="match status" value="1"/>
</dbReference>
<evidence type="ECO:0000313" key="11">
    <source>
        <dbReference type="EMBL" id="TLS49240.1"/>
    </source>
</evidence>
<dbReference type="SUPFAM" id="SSF47384">
    <property type="entry name" value="Homodimeric domain of signal transducing histidine kinase"/>
    <property type="match status" value="1"/>
</dbReference>
<dbReference type="InterPro" id="IPR000700">
    <property type="entry name" value="PAS-assoc_C"/>
</dbReference>
<dbReference type="EC" id="2.7.13.3" evidence="2"/>
<dbReference type="PRINTS" id="PR00344">
    <property type="entry name" value="BCTRLSENSOR"/>
</dbReference>
<dbReference type="Gene3D" id="1.10.287.130">
    <property type="match status" value="1"/>
</dbReference>
<dbReference type="InterPro" id="IPR036890">
    <property type="entry name" value="HATPase_C_sf"/>
</dbReference>
<evidence type="ECO:0000259" key="9">
    <source>
        <dbReference type="PROSITE" id="PS50109"/>
    </source>
</evidence>
<sequence>MGRHRRRKDGRTSMRPAELLAESKARCIRSGLDPGELPAFSDRLTASELQARRIAFQEVLEVTNCFIDKFLSAAPDDPLLILMTDAEGCVLALRGNAAMERQVRRFGIVEGVRFTEDMGPSSIALSLSCGQPVLLLGKDHYQEALHGVACCTALLRRDAGAAPAGTLTFMTGLDDAHPHLLALLCATADSIERELLQRGRNEQLHMLNQALIENKHYGVVVTDEAGVVVECNALSVGMLGPALAPSVSALSFEPIAAIFRHVLEERTERMGEELVLTGREPFERAMLDVVPIFDGAGRLVRVFGLLRDMTERHKTEELLRNTEKLVVAGQLAVGIAHEVRNPLTTVKGLLQYSKSRAEPAYYDLIMSELDRMNLIVSEFMILGKPEAPSHRPIDARAVLRELLAIFDTQASRNGVEIATTGVDELPLSGDPNQLKQVYLNVLKNAMDALPFGGRIDIRFETSGGERRIRFADDGKGMSEETLRRIGDPFFTTKPDGNGLGMMIVKRIVASHGGRLSIESEVGRGTVVELAFPGDGS</sequence>
<evidence type="ECO:0000256" key="7">
    <source>
        <dbReference type="ARBA" id="ARBA00022840"/>
    </source>
</evidence>
<dbReference type="Gene3D" id="3.30.450.40">
    <property type="match status" value="1"/>
</dbReference>
<keyword evidence="7" id="KW-0067">ATP-binding</keyword>
<evidence type="ECO:0000256" key="6">
    <source>
        <dbReference type="ARBA" id="ARBA00022777"/>
    </source>
</evidence>
<feature type="domain" description="Histidine kinase" evidence="9">
    <location>
        <begin position="334"/>
        <end position="535"/>
    </location>
</feature>
<comment type="caution">
    <text evidence="11">The sequence shown here is derived from an EMBL/GenBank/DDBJ whole genome shotgun (WGS) entry which is preliminary data.</text>
</comment>
<dbReference type="InterPro" id="IPR005467">
    <property type="entry name" value="His_kinase_dom"/>
</dbReference>
<dbReference type="SMART" id="SM00387">
    <property type="entry name" value="HATPase_c"/>
    <property type="match status" value="1"/>
</dbReference>
<dbReference type="InterPro" id="IPR035965">
    <property type="entry name" value="PAS-like_dom_sf"/>
</dbReference>
<dbReference type="Pfam" id="PF08448">
    <property type="entry name" value="PAS_4"/>
    <property type="match status" value="1"/>
</dbReference>
<dbReference type="EMBL" id="VCIW01000023">
    <property type="protein sequence ID" value="TLS49240.1"/>
    <property type="molecule type" value="Genomic_DNA"/>
</dbReference>
<evidence type="ECO:0000256" key="3">
    <source>
        <dbReference type="ARBA" id="ARBA00022553"/>
    </source>
</evidence>
<dbReference type="SMART" id="SM00388">
    <property type="entry name" value="HisKA"/>
    <property type="match status" value="1"/>
</dbReference>
<evidence type="ECO:0000256" key="4">
    <source>
        <dbReference type="ARBA" id="ARBA00022679"/>
    </source>
</evidence>
<dbReference type="PANTHER" id="PTHR43065:SF34">
    <property type="entry name" value="SPORULATION KINASE A"/>
    <property type="match status" value="1"/>
</dbReference>
<dbReference type="InterPro" id="IPR003594">
    <property type="entry name" value="HATPase_dom"/>
</dbReference>
<evidence type="ECO:0000256" key="8">
    <source>
        <dbReference type="ARBA" id="ARBA00023012"/>
    </source>
</evidence>
<dbReference type="InterPro" id="IPR013656">
    <property type="entry name" value="PAS_4"/>
</dbReference>
<dbReference type="AlphaFoldDB" id="A0A5R9G526"/>
<accession>A0A5R9G526</accession>
<evidence type="ECO:0000313" key="12">
    <source>
        <dbReference type="Proteomes" id="UP000309676"/>
    </source>
</evidence>
<dbReference type="GO" id="GO:0000155">
    <property type="term" value="F:phosphorelay sensor kinase activity"/>
    <property type="evidence" value="ECO:0007669"/>
    <property type="project" value="InterPro"/>
</dbReference>
<keyword evidence="8" id="KW-0902">Two-component regulatory system</keyword>
<evidence type="ECO:0000256" key="1">
    <source>
        <dbReference type="ARBA" id="ARBA00000085"/>
    </source>
</evidence>